<protein>
    <submittedName>
        <fullName evidence="1">Uncharacterized protein</fullName>
    </submittedName>
</protein>
<dbReference type="Proteomes" id="UP000799324">
    <property type="component" value="Unassembled WGS sequence"/>
</dbReference>
<dbReference type="AlphaFoldDB" id="A0A6A6TDN4"/>
<organism evidence="1 2">
    <name type="scientific">Lophiostoma macrostomum CBS 122681</name>
    <dbReference type="NCBI Taxonomy" id="1314788"/>
    <lineage>
        <taxon>Eukaryota</taxon>
        <taxon>Fungi</taxon>
        <taxon>Dikarya</taxon>
        <taxon>Ascomycota</taxon>
        <taxon>Pezizomycotina</taxon>
        <taxon>Dothideomycetes</taxon>
        <taxon>Pleosporomycetidae</taxon>
        <taxon>Pleosporales</taxon>
        <taxon>Lophiostomataceae</taxon>
        <taxon>Lophiostoma</taxon>
    </lineage>
</organism>
<proteinExistence type="predicted"/>
<dbReference type="EMBL" id="MU004325">
    <property type="protein sequence ID" value="KAF2657431.1"/>
    <property type="molecule type" value="Genomic_DNA"/>
</dbReference>
<gene>
    <name evidence="1" type="ORF">K491DRAFT_327168</name>
</gene>
<evidence type="ECO:0000313" key="1">
    <source>
        <dbReference type="EMBL" id="KAF2657431.1"/>
    </source>
</evidence>
<accession>A0A6A6TDN4</accession>
<keyword evidence="2" id="KW-1185">Reference proteome</keyword>
<reference evidence="1" key="1">
    <citation type="journal article" date="2020" name="Stud. Mycol.">
        <title>101 Dothideomycetes genomes: a test case for predicting lifestyles and emergence of pathogens.</title>
        <authorList>
            <person name="Haridas S."/>
            <person name="Albert R."/>
            <person name="Binder M."/>
            <person name="Bloem J."/>
            <person name="Labutti K."/>
            <person name="Salamov A."/>
            <person name="Andreopoulos B."/>
            <person name="Baker S."/>
            <person name="Barry K."/>
            <person name="Bills G."/>
            <person name="Bluhm B."/>
            <person name="Cannon C."/>
            <person name="Castanera R."/>
            <person name="Culley D."/>
            <person name="Daum C."/>
            <person name="Ezra D."/>
            <person name="Gonzalez J."/>
            <person name="Henrissat B."/>
            <person name="Kuo A."/>
            <person name="Liang C."/>
            <person name="Lipzen A."/>
            <person name="Lutzoni F."/>
            <person name="Magnuson J."/>
            <person name="Mondo S."/>
            <person name="Nolan M."/>
            <person name="Ohm R."/>
            <person name="Pangilinan J."/>
            <person name="Park H.-J."/>
            <person name="Ramirez L."/>
            <person name="Alfaro M."/>
            <person name="Sun H."/>
            <person name="Tritt A."/>
            <person name="Yoshinaga Y."/>
            <person name="Zwiers L.-H."/>
            <person name="Turgeon B."/>
            <person name="Goodwin S."/>
            <person name="Spatafora J."/>
            <person name="Crous P."/>
            <person name="Grigoriev I."/>
        </authorList>
    </citation>
    <scope>NUCLEOTIDE SEQUENCE</scope>
    <source>
        <strain evidence="1">CBS 122681</strain>
    </source>
</reference>
<name>A0A6A6TDN4_9PLEO</name>
<sequence>MCGKTIPARGVTGSNPYTNKCTISRIRGLSRSSRCLCHTGFTLCRCLCTRQSPPKSYLDLGGHLRCTSNAVAVIQSHTTIRPVHAEGNLNPLAWIRNLISMSKTAGARIPFANSHQSESQLTFPAQVRSSTALAPEFVISWTLSNVASEHSNGFIRSISRGMQSHNGDRGVTVPWGELPRPCRASQFDSHLFTPRDESTSQTQSLAVYRKAAPLCQEELLTYRRWFHTR</sequence>
<evidence type="ECO:0000313" key="2">
    <source>
        <dbReference type="Proteomes" id="UP000799324"/>
    </source>
</evidence>